<proteinExistence type="predicted"/>
<reference evidence="1 2" key="1">
    <citation type="journal article" date="2022" name="Hortic Res">
        <title>A haplotype resolved chromosomal level avocado genome allows analysis of novel avocado genes.</title>
        <authorList>
            <person name="Nath O."/>
            <person name="Fletcher S.J."/>
            <person name="Hayward A."/>
            <person name="Shaw L.M."/>
            <person name="Masouleh A.K."/>
            <person name="Furtado A."/>
            <person name="Henry R.J."/>
            <person name="Mitter N."/>
        </authorList>
    </citation>
    <scope>NUCLEOTIDE SEQUENCE [LARGE SCALE GENOMIC DNA]</scope>
    <source>
        <strain evidence="2">cv. Hass</strain>
    </source>
</reference>
<sequence>MISILVGQIQPGLEDARVASAQLDWGTFPMNWWCMSITSTLNTGHPQNLPSQHNHVDGPWAEDGVDLDHDLGLA</sequence>
<evidence type="ECO:0000313" key="1">
    <source>
        <dbReference type="EMBL" id="KAJ8632393.1"/>
    </source>
</evidence>
<gene>
    <name evidence="1" type="ORF">MRB53_025729</name>
</gene>
<organism evidence="1 2">
    <name type="scientific">Persea americana</name>
    <name type="common">Avocado</name>
    <dbReference type="NCBI Taxonomy" id="3435"/>
    <lineage>
        <taxon>Eukaryota</taxon>
        <taxon>Viridiplantae</taxon>
        <taxon>Streptophyta</taxon>
        <taxon>Embryophyta</taxon>
        <taxon>Tracheophyta</taxon>
        <taxon>Spermatophyta</taxon>
        <taxon>Magnoliopsida</taxon>
        <taxon>Magnoliidae</taxon>
        <taxon>Laurales</taxon>
        <taxon>Lauraceae</taxon>
        <taxon>Persea</taxon>
    </lineage>
</organism>
<evidence type="ECO:0000313" key="2">
    <source>
        <dbReference type="Proteomes" id="UP001234297"/>
    </source>
</evidence>
<protein>
    <submittedName>
        <fullName evidence="1">Uncharacterized protein</fullName>
    </submittedName>
</protein>
<keyword evidence="2" id="KW-1185">Reference proteome</keyword>
<dbReference type="Proteomes" id="UP001234297">
    <property type="component" value="Chromosome 8"/>
</dbReference>
<dbReference type="EMBL" id="CM056816">
    <property type="protein sequence ID" value="KAJ8632393.1"/>
    <property type="molecule type" value="Genomic_DNA"/>
</dbReference>
<name>A0ACC2LGD9_PERAE</name>
<accession>A0ACC2LGD9</accession>
<comment type="caution">
    <text evidence="1">The sequence shown here is derived from an EMBL/GenBank/DDBJ whole genome shotgun (WGS) entry which is preliminary data.</text>
</comment>